<reference evidence="3 4" key="1">
    <citation type="submission" date="2018-06" db="EMBL/GenBank/DDBJ databases">
        <authorList>
            <consortium name="Pathogen Informatics"/>
            <person name="Doyle S."/>
        </authorList>
    </citation>
    <scope>NUCLEOTIDE SEQUENCE [LARGE SCALE GENOMIC DNA]</scope>
    <source>
        <strain evidence="3 4">NCTC11088</strain>
    </source>
</reference>
<dbReference type="GO" id="GO:0052689">
    <property type="term" value="F:carboxylic ester hydrolase activity"/>
    <property type="evidence" value="ECO:0007669"/>
    <property type="project" value="UniProtKB-ARBA"/>
</dbReference>
<keyword evidence="1" id="KW-0378">Hydrolase</keyword>
<evidence type="ECO:0000313" key="4">
    <source>
        <dbReference type="Proteomes" id="UP000254777"/>
    </source>
</evidence>
<gene>
    <name evidence="3" type="ORF">NCTC11088_01024</name>
</gene>
<dbReference type="InterPro" id="IPR050261">
    <property type="entry name" value="FrsA_esterase"/>
</dbReference>
<dbReference type="AlphaFoldDB" id="A0A379DB45"/>
<sequence>MDFLRSDFININLIEIDDVPVYVVRPKGDFEKYKTIIFYHGWGSSAQNQIFRANILASYGYQVILPEARYHGTRGELDYEDKDVFRNRICEVIMHNIEEFPKIHKYVVENLDTDDEHIAVGGHSMGAITASGLFTFKQSLKVAMLFNGVCDWKWIVDEITASGEVSYEMMRINEFMLQMSPKEHLSNLVDREMIMYNGEEDDIISPTTQENFYKEAKEYYLEKDRIRFTKWEATAHQLTTQMLEKAIMTLKEEIKF</sequence>
<dbReference type="RefSeq" id="WP_004820303.1">
    <property type="nucleotide sequence ID" value="NZ_UGTH01000001.1"/>
</dbReference>
<evidence type="ECO:0000259" key="2">
    <source>
        <dbReference type="Pfam" id="PF00326"/>
    </source>
</evidence>
<evidence type="ECO:0000313" key="3">
    <source>
        <dbReference type="EMBL" id="SUB75236.1"/>
    </source>
</evidence>
<protein>
    <submittedName>
        <fullName evidence="3">Esterase</fullName>
    </submittedName>
</protein>
<dbReference type="InterPro" id="IPR029058">
    <property type="entry name" value="AB_hydrolase_fold"/>
</dbReference>
<organism evidence="3 4">
    <name type="scientific">Peptoniphilus indolicus</name>
    <dbReference type="NCBI Taxonomy" id="33030"/>
    <lineage>
        <taxon>Bacteria</taxon>
        <taxon>Bacillati</taxon>
        <taxon>Bacillota</taxon>
        <taxon>Tissierellia</taxon>
        <taxon>Tissierellales</taxon>
        <taxon>Peptoniphilaceae</taxon>
        <taxon>Peptoniphilus</taxon>
    </lineage>
</organism>
<dbReference type="GO" id="GO:0008236">
    <property type="term" value="F:serine-type peptidase activity"/>
    <property type="evidence" value="ECO:0007669"/>
    <property type="project" value="InterPro"/>
</dbReference>
<dbReference type="GO" id="GO:0006508">
    <property type="term" value="P:proteolysis"/>
    <property type="evidence" value="ECO:0007669"/>
    <property type="project" value="InterPro"/>
</dbReference>
<dbReference type="Gene3D" id="3.40.50.1820">
    <property type="entry name" value="alpha/beta hydrolase"/>
    <property type="match status" value="1"/>
</dbReference>
<accession>A0A379DB45</accession>
<dbReference type="SUPFAM" id="SSF53474">
    <property type="entry name" value="alpha/beta-Hydrolases"/>
    <property type="match status" value="1"/>
</dbReference>
<name>A0A379DB45_9FIRM</name>
<dbReference type="Proteomes" id="UP000254777">
    <property type="component" value="Unassembled WGS sequence"/>
</dbReference>
<dbReference type="PANTHER" id="PTHR22946">
    <property type="entry name" value="DIENELACTONE HYDROLASE DOMAIN-CONTAINING PROTEIN-RELATED"/>
    <property type="match status" value="1"/>
</dbReference>
<dbReference type="InterPro" id="IPR001375">
    <property type="entry name" value="Peptidase_S9_cat"/>
</dbReference>
<feature type="domain" description="Peptidase S9 prolyl oligopeptidase catalytic" evidence="2">
    <location>
        <begin position="53"/>
        <end position="217"/>
    </location>
</feature>
<dbReference type="EMBL" id="UGTH01000001">
    <property type="protein sequence ID" value="SUB75236.1"/>
    <property type="molecule type" value="Genomic_DNA"/>
</dbReference>
<proteinExistence type="predicted"/>
<dbReference type="PANTHER" id="PTHR22946:SF9">
    <property type="entry name" value="POLYKETIDE TRANSFERASE AF380"/>
    <property type="match status" value="1"/>
</dbReference>
<evidence type="ECO:0000256" key="1">
    <source>
        <dbReference type="ARBA" id="ARBA00022801"/>
    </source>
</evidence>
<dbReference type="Pfam" id="PF00326">
    <property type="entry name" value="Peptidase_S9"/>
    <property type="match status" value="1"/>
</dbReference>